<evidence type="ECO:0000256" key="3">
    <source>
        <dbReference type="ARBA" id="ARBA00010026"/>
    </source>
</evidence>
<proteinExistence type="inferred from homology"/>
<evidence type="ECO:0000256" key="4">
    <source>
        <dbReference type="ARBA" id="ARBA00022502"/>
    </source>
</evidence>
<comment type="caution">
    <text evidence="10">The sequence shown here is derived from an EMBL/GenBank/DDBJ whole genome shotgun (WGS) entry which is preliminary data.</text>
</comment>
<reference evidence="10" key="1">
    <citation type="journal article" date="2021" name="New Phytol.">
        <title>Evolutionary innovations through gain and loss of genes in the ectomycorrhizal Boletales.</title>
        <authorList>
            <person name="Wu G."/>
            <person name="Miyauchi S."/>
            <person name="Morin E."/>
            <person name="Kuo A."/>
            <person name="Drula E."/>
            <person name="Varga T."/>
            <person name="Kohler A."/>
            <person name="Feng B."/>
            <person name="Cao Y."/>
            <person name="Lipzen A."/>
            <person name="Daum C."/>
            <person name="Hundley H."/>
            <person name="Pangilinan J."/>
            <person name="Johnson J."/>
            <person name="Barry K."/>
            <person name="LaButti K."/>
            <person name="Ng V."/>
            <person name="Ahrendt S."/>
            <person name="Min B."/>
            <person name="Choi I.G."/>
            <person name="Park H."/>
            <person name="Plett J.M."/>
            <person name="Magnuson J."/>
            <person name="Spatafora J.W."/>
            <person name="Nagy L.G."/>
            <person name="Henrissat B."/>
            <person name="Grigoriev I.V."/>
            <person name="Yang Z.L."/>
            <person name="Xu J."/>
            <person name="Martin F.M."/>
        </authorList>
    </citation>
    <scope>NUCLEOTIDE SEQUENCE</scope>
    <source>
        <strain evidence="10">KKN 215</strain>
    </source>
</reference>
<dbReference type="EMBL" id="JAEVFJ010000005">
    <property type="protein sequence ID" value="KAH8104708.1"/>
    <property type="molecule type" value="Genomic_DNA"/>
</dbReference>
<dbReference type="OrthoDB" id="549017at2759"/>
<dbReference type="UniPathway" id="UPA00196"/>
<dbReference type="PANTHER" id="PTHR13121:SF0">
    <property type="entry name" value="PHOSPHATIDYLINOSITOL GLYCAN ANCHOR BIOSYNTHESIS CLASS U PROTEIN"/>
    <property type="match status" value="1"/>
</dbReference>
<feature type="transmembrane region" description="Helical" evidence="9">
    <location>
        <begin position="333"/>
        <end position="353"/>
    </location>
</feature>
<dbReference type="AlphaFoldDB" id="A0A8K0UU84"/>
<feature type="transmembrane region" description="Helical" evidence="9">
    <location>
        <begin position="214"/>
        <end position="235"/>
    </location>
</feature>
<accession>A0A8K0UU84</accession>
<keyword evidence="6" id="KW-0256">Endoplasmic reticulum</keyword>
<evidence type="ECO:0000256" key="2">
    <source>
        <dbReference type="ARBA" id="ARBA00004687"/>
    </source>
</evidence>
<gene>
    <name evidence="10" type="ORF">BXZ70DRAFT_922072</name>
</gene>
<feature type="transmembrane region" description="Helical" evidence="9">
    <location>
        <begin position="69"/>
        <end position="101"/>
    </location>
</feature>
<dbReference type="GO" id="GO:0042765">
    <property type="term" value="C:GPI-anchor transamidase complex"/>
    <property type="evidence" value="ECO:0007669"/>
    <property type="project" value="InterPro"/>
</dbReference>
<keyword evidence="7 9" id="KW-1133">Transmembrane helix</keyword>
<feature type="transmembrane region" description="Helical" evidence="9">
    <location>
        <begin position="294"/>
        <end position="313"/>
    </location>
</feature>
<name>A0A8K0UU84_9AGAR</name>
<evidence type="ECO:0000313" key="10">
    <source>
        <dbReference type="EMBL" id="KAH8104708.1"/>
    </source>
</evidence>
<dbReference type="Proteomes" id="UP000813824">
    <property type="component" value="Unassembled WGS sequence"/>
</dbReference>
<feature type="transmembrane region" description="Helical" evidence="9">
    <location>
        <begin position="161"/>
        <end position="188"/>
    </location>
</feature>
<keyword evidence="5 9" id="KW-0812">Transmembrane</keyword>
<dbReference type="PANTHER" id="PTHR13121">
    <property type="entry name" value="GPI TRANSAMIDASE COMPONENT PIG-U"/>
    <property type="match status" value="1"/>
</dbReference>
<evidence type="ECO:0000313" key="11">
    <source>
        <dbReference type="Proteomes" id="UP000813824"/>
    </source>
</evidence>
<feature type="transmembrane region" description="Helical" evidence="9">
    <location>
        <begin position="365"/>
        <end position="384"/>
    </location>
</feature>
<evidence type="ECO:0000256" key="1">
    <source>
        <dbReference type="ARBA" id="ARBA00004477"/>
    </source>
</evidence>
<organism evidence="10 11">
    <name type="scientific">Cristinia sonorae</name>
    <dbReference type="NCBI Taxonomy" id="1940300"/>
    <lineage>
        <taxon>Eukaryota</taxon>
        <taxon>Fungi</taxon>
        <taxon>Dikarya</taxon>
        <taxon>Basidiomycota</taxon>
        <taxon>Agaricomycotina</taxon>
        <taxon>Agaricomycetes</taxon>
        <taxon>Agaricomycetidae</taxon>
        <taxon>Agaricales</taxon>
        <taxon>Pleurotineae</taxon>
        <taxon>Stephanosporaceae</taxon>
        <taxon>Cristinia</taxon>
    </lineage>
</organism>
<protein>
    <submittedName>
        <fullName evidence="10">PIG-U-domain-containing protein</fullName>
    </submittedName>
</protein>
<dbReference type="Pfam" id="PF06728">
    <property type="entry name" value="PIG-U"/>
    <property type="match status" value="1"/>
</dbReference>
<dbReference type="GO" id="GO:0016255">
    <property type="term" value="P:attachment of GPI anchor to protein"/>
    <property type="evidence" value="ECO:0007669"/>
    <property type="project" value="InterPro"/>
</dbReference>
<dbReference type="GO" id="GO:0006506">
    <property type="term" value="P:GPI anchor biosynthetic process"/>
    <property type="evidence" value="ECO:0007669"/>
    <property type="project" value="UniProtKB-UniPathway"/>
</dbReference>
<feature type="transmembrane region" description="Helical" evidence="9">
    <location>
        <begin position="269"/>
        <end position="287"/>
    </location>
</feature>
<keyword evidence="8 9" id="KW-0472">Membrane</keyword>
<comment type="similarity">
    <text evidence="3">Belongs to the PIGU family.</text>
</comment>
<evidence type="ECO:0000256" key="7">
    <source>
        <dbReference type="ARBA" id="ARBA00022989"/>
    </source>
</evidence>
<keyword evidence="4" id="KW-0337">GPI-anchor biosynthesis</keyword>
<keyword evidence="11" id="KW-1185">Reference proteome</keyword>
<evidence type="ECO:0000256" key="9">
    <source>
        <dbReference type="SAM" id="Phobius"/>
    </source>
</evidence>
<evidence type="ECO:0000256" key="6">
    <source>
        <dbReference type="ARBA" id="ARBA00022824"/>
    </source>
</evidence>
<comment type="subcellular location">
    <subcellularLocation>
        <location evidence="1">Endoplasmic reticulum membrane</location>
        <topology evidence="1">Multi-pass membrane protein</topology>
    </subcellularLocation>
</comment>
<dbReference type="InterPro" id="IPR009600">
    <property type="entry name" value="PIG-U"/>
</dbReference>
<comment type="pathway">
    <text evidence="2">Glycolipid biosynthesis; glycosylphosphatidylinositol-anchor biosynthesis.</text>
</comment>
<sequence>MDNFKFEVVFPALVAGRFLLALTPISDALKHDHILTSPLTAYPRLQEGLYLFSKGIDPYSGGVFRHSPLFLALFSTVIPLTNITAALLWTASDAISAWALVRIWRARQRIQRSSRDALVAALYLLNPYTLLPTLALSSSSFENALLLLSVMFASEGQTSPSLLALAFLTQLSPPSVLFLLPLLLLLITDPVSHLATPRVFPSKIHNIIPPLGEFSIYFAALTFASTLVCGSWSWVGQSWGATLTLPDLTPNVGLWWYFFTEMFDHFRPFFLMVFSVHLLIYVVPVCIKFQHDMLYVVFLMAGVLAAFKPYPTLSDPGLFVSMFALFPETYPYLHHPLVTALLHLHSALLLPLFHHLWLSQGTGNANFFYASTLVFGVSNGAALLDAVWSGLRIAVGHVPESHEVVQE</sequence>
<feature type="transmembrane region" description="Helical" evidence="9">
    <location>
        <begin position="122"/>
        <end position="141"/>
    </location>
</feature>
<evidence type="ECO:0000256" key="8">
    <source>
        <dbReference type="ARBA" id="ARBA00023136"/>
    </source>
</evidence>
<evidence type="ECO:0000256" key="5">
    <source>
        <dbReference type="ARBA" id="ARBA00022692"/>
    </source>
</evidence>